<sequence>MSSNEFEENEVVEYGDVIRFSENLKHLKHVKISYLTPQFYQTKTYHIIPFMIKGRENGDILFVEMGYLKELVRLSRRKKGQYECKITQRFQYGQDEKPSSVRYVVLHNKQNKPEQHIFLKKMEYMDAIAIVAKNIKRKSLLKAASRALENAGEEVTPQFFNPTSDFLEDFAPPKKK</sequence>
<evidence type="ECO:0000313" key="2">
    <source>
        <dbReference type="Proteomes" id="UP000023152"/>
    </source>
</evidence>
<protein>
    <submittedName>
        <fullName evidence="1">Uncharacterized protein</fullName>
    </submittedName>
</protein>
<evidence type="ECO:0000313" key="1">
    <source>
        <dbReference type="EMBL" id="ETO11221.1"/>
    </source>
</evidence>
<gene>
    <name evidence="1" type="ORF">RFI_26154</name>
</gene>
<comment type="caution">
    <text evidence="1">The sequence shown here is derived from an EMBL/GenBank/DDBJ whole genome shotgun (WGS) entry which is preliminary data.</text>
</comment>
<dbReference type="OrthoDB" id="4537670at2759"/>
<proteinExistence type="predicted"/>
<keyword evidence="2" id="KW-1185">Reference proteome</keyword>
<dbReference type="Proteomes" id="UP000023152">
    <property type="component" value="Unassembled WGS sequence"/>
</dbReference>
<dbReference type="AlphaFoldDB" id="X6MC18"/>
<dbReference type="EMBL" id="ASPP01022642">
    <property type="protein sequence ID" value="ETO11221.1"/>
    <property type="molecule type" value="Genomic_DNA"/>
</dbReference>
<organism evidence="1 2">
    <name type="scientific">Reticulomyxa filosa</name>
    <dbReference type="NCBI Taxonomy" id="46433"/>
    <lineage>
        <taxon>Eukaryota</taxon>
        <taxon>Sar</taxon>
        <taxon>Rhizaria</taxon>
        <taxon>Retaria</taxon>
        <taxon>Foraminifera</taxon>
        <taxon>Monothalamids</taxon>
        <taxon>Reticulomyxidae</taxon>
        <taxon>Reticulomyxa</taxon>
    </lineage>
</organism>
<reference evidence="1 2" key="1">
    <citation type="journal article" date="2013" name="Curr. Biol.">
        <title>The Genome of the Foraminiferan Reticulomyxa filosa.</title>
        <authorList>
            <person name="Glockner G."/>
            <person name="Hulsmann N."/>
            <person name="Schleicher M."/>
            <person name="Noegel A.A."/>
            <person name="Eichinger L."/>
            <person name="Gallinger C."/>
            <person name="Pawlowski J."/>
            <person name="Sierra R."/>
            <person name="Euteneuer U."/>
            <person name="Pillet L."/>
            <person name="Moustafa A."/>
            <person name="Platzer M."/>
            <person name="Groth M."/>
            <person name="Szafranski K."/>
            <person name="Schliwa M."/>
        </authorList>
    </citation>
    <scope>NUCLEOTIDE SEQUENCE [LARGE SCALE GENOMIC DNA]</scope>
</reference>
<accession>X6MC18</accession>
<name>X6MC18_RETFI</name>